<organism evidence="2">
    <name type="scientific">marine sediment metagenome</name>
    <dbReference type="NCBI Taxonomy" id="412755"/>
    <lineage>
        <taxon>unclassified sequences</taxon>
        <taxon>metagenomes</taxon>
        <taxon>ecological metagenomes</taxon>
    </lineage>
</organism>
<feature type="compositionally biased region" description="Polar residues" evidence="1">
    <location>
        <begin position="29"/>
        <end position="38"/>
    </location>
</feature>
<accession>A0A0F9SY88</accession>
<sequence length="66" mass="7313">MGHWEELAYLDKLARERMDREDRVKAALGNTNNPNNLPSYGANDGSGEVADDELPLIPTIAEVDDE</sequence>
<feature type="region of interest" description="Disordered" evidence="1">
    <location>
        <begin position="26"/>
        <end position="66"/>
    </location>
</feature>
<proteinExistence type="predicted"/>
<gene>
    <name evidence="2" type="ORF">LCGC14_0796370</name>
</gene>
<evidence type="ECO:0000313" key="2">
    <source>
        <dbReference type="EMBL" id="KKN34183.1"/>
    </source>
</evidence>
<dbReference type="EMBL" id="LAZR01002122">
    <property type="protein sequence ID" value="KKN34183.1"/>
    <property type="molecule type" value="Genomic_DNA"/>
</dbReference>
<protein>
    <submittedName>
        <fullName evidence="2">Uncharacterized protein</fullName>
    </submittedName>
</protein>
<evidence type="ECO:0000256" key="1">
    <source>
        <dbReference type="SAM" id="MobiDB-lite"/>
    </source>
</evidence>
<reference evidence="2" key="1">
    <citation type="journal article" date="2015" name="Nature">
        <title>Complex archaea that bridge the gap between prokaryotes and eukaryotes.</title>
        <authorList>
            <person name="Spang A."/>
            <person name="Saw J.H."/>
            <person name="Jorgensen S.L."/>
            <person name="Zaremba-Niedzwiedzka K."/>
            <person name="Martijn J."/>
            <person name="Lind A.E."/>
            <person name="van Eijk R."/>
            <person name="Schleper C."/>
            <person name="Guy L."/>
            <person name="Ettema T.J."/>
        </authorList>
    </citation>
    <scope>NUCLEOTIDE SEQUENCE</scope>
</reference>
<comment type="caution">
    <text evidence="2">The sequence shown here is derived from an EMBL/GenBank/DDBJ whole genome shotgun (WGS) entry which is preliminary data.</text>
</comment>
<dbReference type="AlphaFoldDB" id="A0A0F9SY88"/>
<name>A0A0F9SY88_9ZZZZ</name>